<organism evidence="2 3">
    <name type="scientific">Durusdinium trenchii</name>
    <dbReference type="NCBI Taxonomy" id="1381693"/>
    <lineage>
        <taxon>Eukaryota</taxon>
        <taxon>Sar</taxon>
        <taxon>Alveolata</taxon>
        <taxon>Dinophyceae</taxon>
        <taxon>Suessiales</taxon>
        <taxon>Symbiodiniaceae</taxon>
        <taxon>Durusdinium</taxon>
    </lineage>
</organism>
<comment type="caution">
    <text evidence="2">The sequence shown here is derived from an EMBL/GenBank/DDBJ whole genome shotgun (WGS) entry which is preliminary data.</text>
</comment>
<keyword evidence="3" id="KW-1185">Reference proteome</keyword>
<feature type="compositionally biased region" description="Acidic residues" evidence="1">
    <location>
        <begin position="14"/>
        <end position="23"/>
    </location>
</feature>
<dbReference type="Proteomes" id="UP001642484">
    <property type="component" value="Unassembled WGS sequence"/>
</dbReference>
<evidence type="ECO:0000256" key="1">
    <source>
        <dbReference type="SAM" id="MobiDB-lite"/>
    </source>
</evidence>
<evidence type="ECO:0000313" key="3">
    <source>
        <dbReference type="Proteomes" id="UP001642484"/>
    </source>
</evidence>
<name>A0ABP0HT43_9DINO</name>
<gene>
    <name evidence="2" type="ORF">CCMP2556_LOCUS3229</name>
</gene>
<sequence>EAEAEALAAAAKEDGEESSDSSDSDSNSSSGSSSDFGLKNEHGKEKKPKAKAKPKTKSGSTGQRKPKHTDEAAEVPGEAQEEPAPSILSSDKGSQPAPEDGKKSSPAAMYEKAKVCLSSLKEMSAWSISNGLKAPYVEGRVAKAFDFISKLEGQQDPNSLSLAKELGAEADRVSHAMEMFPSLTSVDPLVEVLQTHGADIAGTVIQWTFEQFNSYLTDLGRKLCDLLSSQIGDISKVPVFFHFVSIASSDKWKGLSLGLFKEKADRISDEKLRQETLIHLAQVQHNLLNYFLDRFRTMNANIVEAVLAAMPLEWRACELGKSHIDVKAALLKSSAIASSLTSLESEMMSKSFPPESRWSELSSCKDVIALLSSEQENFSEEQIGLVSTLIDARNSVTAHSPKLEDCLPKLENFLKSQWLSNTETDEGRGKLNLSPDSEQDTEHMLQMLVDTGKAGFLHYHLLEDTPSAVALLAARICQCLHGPFNHDGTTVLARAVSLWGDVRPALLDALRLDTEAQSKWAIISVAKDAFQRLEVAIQLQAFNELKDLIAKDGLEEAMNKFDKTFPADSNIPASLNHFMSTLRSSRALASEPLDTTIGSSDFESLQKSLALYMKLKAMDASFLQLVQPDIAVKVEGFIKMYDGAFKGWLKEKT</sequence>
<feature type="compositionally biased region" description="Basic residues" evidence="1">
    <location>
        <begin position="45"/>
        <end position="56"/>
    </location>
</feature>
<evidence type="ECO:0000313" key="2">
    <source>
        <dbReference type="EMBL" id="CAK8993402.1"/>
    </source>
</evidence>
<reference evidence="2 3" key="1">
    <citation type="submission" date="2024-02" db="EMBL/GenBank/DDBJ databases">
        <authorList>
            <person name="Chen Y."/>
            <person name="Shah S."/>
            <person name="Dougan E. K."/>
            <person name="Thang M."/>
            <person name="Chan C."/>
        </authorList>
    </citation>
    <scope>NUCLEOTIDE SEQUENCE [LARGE SCALE GENOMIC DNA]</scope>
</reference>
<dbReference type="EMBL" id="CAXAMN010001235">
    <property type="protein sequence ID" value="CAK8993402.1"/>
    <property type="molecule type" value="Genomic_DNA"/>
</dbReference>
<feature type="compositionally biased region" description="Low complexity" evidence="1">
    <location>
        <begin position="1"/>
        <end position="10"/>
    </location>
</feature>
<feature type="compositionally biased region" description="Low complexity" evidence="1">
    <location>
        <begin position="24"/>
        <end position="35"/>
    </location>
</feature>
<feature type="region of interest" description="Disordered" evidence="1">
    <location>
        <begin position="1"/>
        <end position="107"/>
    </location>
</feature>
<proteinExistence type="predicted"/>
<protein>
    <submittedName>
        <fullName evidence="2">Uncharacterized protein</fullName>
    </submittedName>
</protein>
<accession>A0ABP0HT43</accession>
<feature type="non-terminal residue" evidence="2">
    <location>
        <position position="1"/>
    </location>
</feature>
<feature type="non-terminal residue" evidence="2">
    <location>
        <position position="653"/>
    </location>
</feature>